<dbReference type="PANTHER" id="PTHR39082">
    <property type="entry name" value="PHOSPHOLIPASE C-BETA-2-RELATED"/>
    <property type="match status" value="1"/>
</dbReference>
<dbReference type="eggNOG" id="COG1579">
    <property type="taxonomic scope" value="Bacteria"/>
</dbReference>
<feature type="domain" description="C4-type zinc ribbon" evidence="2">
    <location>
        <begin position="201"/>
        <end position="234"/>
    </location>
</feature>
<dbReference type="OrthoDB" id="9795058at2"/>
<dbReference type="Gene3D" id="1.10.287.1490">
    <property type="match status" value="1"/>
</dbReference>
<dbReference type="Proteomes" id="UP000010467">
    <property type="component" value="Chromosome"/>
</dbReference>
<dbReference type="InterPro" id="IPR003743">
    <property type="entry name" value="Zf-RING_7"/>
</dbReference>
<reference evidence="5" key="1">
    <citation type="submission" date="2012-03" db="EMBL/GenBank/DDBJ databases">
        <title>Complete sequence of chromosome of Deinococcus peraridilitoris DSM 19664.</title>
        <authorList>
            <person name="Lucas S."/>
            <person name="Copeland A."/>
            <person name="Lapidus A."/>
            <person name="Glavina del Rio T."/>
            <person name="Dalin E."/>
            <person name="Tice H."/>
            <person name="Bruce D."/>
            <person name="Goodwin L."/>
            <person name="Pitluck S."/>
            <person name="Peters L."/>
            <person name="Mikhailova N."/>
            <person name="Lu M."/>
            <person name="Kyrpides N."/>
            <person name="Mavromatis K."/>
            <person name="Ivanova N."/>
            <person name="Brettin T."/>
            <person name="Detter J.C."/>
            <person name="Han C."/>
            <person name="Larimer F."/>
            <person name="Land M."/>
            <person name="Hauser L."/>
            <person name="Markowitz V."/>
            <person name="Cheng J.-F."/>
            <person name="Hugenholtz P."/>
            <person name="Woyke T."/>
            <person name="Wu D."/>
            <person name="Pukall R."/>
            <person name="Steenblock K."/>
            <person name="Brambilla E."/>
            <person name="Klenk H.-P."/>
            <person name="Eisen J.A."/>
        </authorList>
    </citation>
    <scope>NUCLEOTIDE SEQUENCE [LARGE SCALE GENOMIC DNA]</scope>
    <source>
        <strain evidence="5">DSM 19664 / LMG 22246 / CIP 109416 / KR-200</strain>
    </source>
</reference>
<dbReference type="InterPro" id="IPR056003">
    <property type="entry name" value="CT398_CC_hairpin"/>
</dbReference>
<evidence type="ECO:0000313" key="4">
    <source>
        <dbReference type="EMBL" id="AFZ65914.1"/>
    </source>
</evidence>
<organism evidence="4 5">
    <name type="scientific">Deinococcus peraridilitoris (strain DSM 19664 / LMG 22246 / CIP 109416 / KR-200)</name>
    <dbReference type="NCBI Taxonomy" id="937777"/>
    <lineage>
        <taxon>Bacteria</taxon>
        <taxon>Thermotogati</taxon>
        <taxon>Deinococcota</taxon>
        <taxon>Deinococci</taxon>
        <taxon>Deinococcales</taxon>
        <taxon>Deinococcaceae</taxon>
        <taxon>Deinococcus</taxon>
    </lineage>
</organism>
<dbReference type="AlphaFoldDB" id="K9ZXI3"/>
<keyword evidence="1" id="KW-0175">Coiled coil</keyword>
<dbReference type="STRING" id="937777.Deipe_0313"/>
<dbReference type="RefSeq" id="WP_015234225.1">
    <property type="nucleotide sequence ID" value="NC_019793.1"/>
</dbReference>
<dbReference type="KEGG" id="dpd:Deipe_0313"/>
<protein>
    <submittedName>
        <fullName evidence="4">Zn-ribbon protein, possibly nucleic acid-binding protein</fullName>
    </submittedName>
</protein>
<evidence type="ECO:0000259" key="3">
    <source>
        <dbReference type="Pfam" id="PF24481"/>
    </source>
</evidence>
<evidence type="ECO:0000259" key="2">
    <source>
        <dbReference type="Pfam" id="PF02591"/>
    </source>
</evidence>
<evidence type="ECO:0000256" key="1">
    <source>
        <dbReference type="SAM" id="Coils"/>
    </source>
</evidence>
<name>K9ZXI3_DEIPD</name>
<dbReference type="PANTHER" id="PTHR39082:SF1">
    <property type="entry name" value="SCAVENGER RECEPTOR CLASS A MEMBER 3"/>
    <property type="match status" value="1"/>
</dbReference>
<feature type="coiled-coil region" evidence="1">
    <location>
        <begin position="34"/>
        <end position="113"/>
    </location>
</feature>
<dbReference type="Pfam" id="PF02591">
    <property type="entry name" value="Zn_ribbon_9"/>
    <property type="match status" value="1"/>
</dbReference>
<sequence>MNDSGPLERLYKVQQLDLQLDQLQAEELSIPQGLRDARAEQEQINNVLEDVEIELEHVGKNVRQLEQDLASTRDQVARNKGEQEKNAFNAKVQSQYENLIQQLSERATDYEESLAPLYERRGKLNERRTDLRSQHAELRPQIGQLEGEDEARVAGLREQQETIRKERDELASSIETRFLKEYEMIRKAKRGTGIVGIEAGRCTGCNMQLPVTVQQRVTTAKLPPVKCPSCGRFLIKLT</sequence>
<dbReference type="Pfam" id="PF24481">
    <property type="entry name" value="CT398_CC"/>
    <property type="match status" value="1"/>
</dbReference>
<dbReference type="PATRIC" id="fig|937777.3.peg.322"/>
<dbReference type="EMBL" id="CP003382">
    <property type="protein sequence ID" value="AFZ65914.1"/>
    <property type="molecule type" value="Genomic_DNA"/>
</dbReference>
<dbReference type="HOGENOM" id="CLU_073076_2_2_0"/>
<proteinExistence type="predicted"/>
<accession>K9ZXI3</accession>
<keyword evidence="5" id="KW-1185">Reference proteome</keyword>
<gene>
    <name evidence="4" type="ordered locus">Deipe_0313</name>
</gene>
<dbReference type="InterPro" id="IPR052376">
    <property type="entry name" value="Oxidative_Scav/Glycosyltrans"/>
</dbReference>
<feature type="domain" description="CT398-like coiled coil hairpin" evidence="3">
    <location>
        <begin position="13"/>
        <end position="189"/>
    </location>
</feature>
<evidence type="ECO:0000313" key="5">
    <source>
        <dbReference type="Proteomes" id="UP000010467"/>
    </source>
</evidence>